<dbReference type="AlphaFoldDB" id="A0A9N8DGU6"/>
<proteinExistence type="predicted"/>
<accession>A0A9N8DGU6</accession>
<comment type="caution">
    <text evidence="1">The sequence shown here is derived from an EMBL/GenBank/DDBJ whole genome shotgun (WGS) entry which is preliminary data.</text>
</comment>
<evidence type="ECO:0000313" key="2">
    <source>
        <dbReference type="Proteomes" id="UP001153069"/>
    </source>
</evidence>
<dbReference type="OrthoDB" id="46615at2759"/>
<gene>
    <name evidence="1" type="ORF">SEMRO_84_G044970.1</name>
</gene>
<keyword evidence="2" id="KW-1185">Reference proteome</keyword>
<reference evidence="1" key="1">
    <citation type="submission" date="2020-06" db="EMBL/GenBank/DDBJ databases">
        <authorList>
            <consortium name="Plant Systems Biology data submission"/>
        </authorList>
    </citation>
    <scope>NUCLEOTIDE SEQUENCE</scope>
    <source>
        <strain evidence="1">D6</strain>
    </source>
</reference>
<dbReference type="Proteomes" id="UP001153069">
    <property type="component" value="Unassembled WGS sequence"/>
</dbReference>
<evidence type="ECO:0000313" key="1">
    <source>
        <dbReference type="EMBL" id="CAB9500474.1"/>
    </source>
</evidence>
<organism evidence="1 2">
    <name type="scientific">Seminavis robusta</name>
    <dbReference type="NCBI Taxonomy" id="568900"/>
    <lineage>
        <taxon>Eukaryota</taxon>
        <taxon>Sar</taxon>
        <taxon>Stramenopiles</taxon>
        <taxon>Ochrophyta</taxon>
        <taxon>Bacillariophyta</taxon>
        <taxon>Bacillariophyceae</taxon>
        <taxon>Bacillariophycidae</taxon>
        <taxon>Naviculales</taxon>
        <taxon>Naviculaceae</taxon>
        <taxon>Seminavis</taxon>
    </lineage>
</organism>
<name>A0A9N8DGU6_9STRA</name>
<protein>
    <submittedName>
        <fullName evidence="1">Uncharacterized protein</fullName>
    </submittedName>
</protein>
<sequence length="113" mass="12973">MTSTEAAVAGEDEEEDKKWISSEAKMLLRQDLISGDIPPSMGAAAAYQRRPEFQQFPFNNFSSNYGTLKRKIAKDYNRVESDLISYQFDLAHVAELRNKNPPPPKKYPEWHSH</sequence>
<dbReference type="EMBL" id="CAICTM010000083">
    <property type="protein sequence ID" value="CAB9500474.1"/>
    <property type="molecule type" value="Genomic_DNA"/>
</dbReference>